<gene>
    <name evidence="2" type="ORF">KFK09_009631</name>
</gene>
<dbReference type="OrthoDB" id="787036at2759"/>
<organism evidence="2 3">
    <name type="scientific">Dendrobium nobile</name>
    <name type="common">Orchid</name>
    <dbReference type="NCBI Taxonomy" id="94219"/>
    <lineage>
        <taxon>Eukaryota</taxon>
        <taxon>Viridiplantae</taxon>
        <taxon>Streptophyta</taxon>
        <taxon>Embryophyta</taxon>
        <taxon>Tracheophyta</taxon>
        <taxon>Spermatophyta</taxon>
        <taxon>Magnoliopsida</taxon>
        <taxon>Liliopsida</taxon>
        <taxon>Asparagales</taxon>
        <taxon>Orchidaceae</taxon>
        <taxon>Epidendroideae</taxon>
        <taxon>Malaxideae</taxon>
        <taxon>Dendrobiinae</taxon>
        <taxon>Dendrobium</taxon>
    </lineage>
</organism>
<keyword evidence="1" id="KW-0472">Membrane</keyword>
<comment type="caution">
    <text evidence="2">The sequence shown here is derived from an EMBL/GenBank/DDBJ whole genome shotgun (WGS) entry which is preliminary data.</text>
</comment>
<evidence type="ECO:0000313" key="3">
    <source>
        <dbReference type="Proteomes" id="UP000829196"/>
    </source>
</evidence>
<evidence type="ECO:0000313" key="2">
    <source>
        <dbReference type="EMBL" id="KAI0513602.1"/>
    </source>
</evidence>
<feature type="transmembrane region" description="Helical" evidence="1">
    <location>
        <begin position="15"/>
        <end position="35"/>
    </location>
</feature>
<evidence type="ECO:0000256" key="1">
    <source>
        <dbReference type="SAM" id="Phobius"/>
    </source>
</evidence>
<protein>
    <submittedName>
        <fullName evidence="2">Uncharacterized protein</fullName>
    </submittedName>
</protein>
<dbReference type="EMBL" id="JAGYWB010000008">
    <property type="protein sequence ID" value="KAI0513602.1"/>
    <property type="molecule type" value="Genomic_DNA"/>
</dbReference>
<dbReference type="Proteomes" id="UP000829196">
    <property type="component" value="Unassembled WGS sequence"/>
</dbReference>
<dbReference type="AlphaFoldDB" id="A0A8T3BJS4"/>
<name>A0A8T3BJS4_DENNO</name>
<reference evidence="2" key="1">
    <citation type="journal article" date="2022" name="Front. Genet.">
        <title>Chromosome-Scale Assembly of the Dendrobium nobile Genome Provides Insights Into the Molecular Mechanism of the Biosynthesis of the Medicinal Active Ingredient of Dendrobium.</title>
        <authorList>
            <person name="Xu Q."/>
            <person name="Niu S.-C."/>
            <person name="Li K.-L."/>
            <person name="Zheng P.-J."/>
            <person name="Zhang X.-J."/>
            <person name="Jia Y."/>
            <person name="Liu Y."/>
            <person name="Niu Y.-X."/>
            <person name="Yu L.-H."/>
            <person name="Chen D.-F."/>
            <person name="Zhang G.-Q."/>
        </authorList>
    </citation>
    <scope>NUCLEOTIDE SEQUENCE</scope>
    <source>
        <tissue evidence="2">Leaf</tissue>
    </source>
</reference>
<keyword evidence="3" id="KW-1185">Reference proteome</keyword>
<accession>A0A8T3BJS4</accession>
<keyword evidence="1" id="KW-1133">Transmembrane helix</keyword>
<sequence length="76" mass="8363">MAAEIPAMQTGARQAFFSFLFLLISIWALHPFAAAMRDIPAKVETFISKLPATLPAAQLNDSKRLVPSCPDPLHNR</sequence>
<keyword evidence="1" id="KW-0812">Transmembrane</keyword>
<proteinExistence type="predicted"/>